<feature type="transmembrane region" description="Helical" evidence="8">
    <location>
        <begin position="181"/>
        <end position="203"/>
    </location>
</feature>
<dbReference type="InterPro" id="IPR004840">
    <property type="entry name" value="Amino_acid_permease_CS"/>
</dbReference>
<evidence type="ECO:0000256" key="1">
    <source>
        <dbReference type="ARBA" id="ARBA00004141"/>
    </source>
</evidence>
<evidence type="ECO:0000259" key="9">
    <source>
        <dbReference type="Pfam" id="PF00324"/>
    </source>
</evidence>
<gene>
    <name evidence="10" type="ORF">PCANC_10404</name>
</gene>
<feature type="transmembrane region" description="Helical" evidence="8">
    <location>
        <begin position="449"/>
        <end position="475"/>
    </location>
</feature>
<feature type="transmembrane region" description="Helical" evidence="8">
    <location>
        <begin position="83"/>
        <end position="105"/>
    </location>
</feature>
<name>A0A2N5STS0_9BASI</name>
<sequence length="605" mass="66477">MASHPDYVEEIPPHGDRDSKQDAAEVQPCDLEDLDRQDVAGGAALCRSMKTRHIQMISIGGMISTGLFLGTGESLANGGPLGLMMGFLIMGTVVWNVMASLGEMVSHLPVAGGHITLAKRFVDSSLSLTAHLLAALPAEISASALIINYWTTDVNNAVWIALFWIIAGLINLGGARSYAEFEFWFSSIKIVTMVGLIILGIILDAGGGPDHDAIGFRHWRKPGPFVQYLGIEGALGRFLGFWSVLIQAAFSYIGTEIFAITAGEAKNPKKSLPSAIKGVAVRICIFYLLGTFIIGLLVPSDALRLHLHSHNAASLPFVIAIVNSGTKHLSTVINAVLLLSTCSAASSDIYISSRALHGLALAGNAPLILKRTNTWGVPWLCLLVSFTIGLLAFSSVGSDGAREVFGWLSTMTSVSGKLTWVGILITYLRFDAGVKAQNMNRDRFPYKSYFRTSGAIYSLVICCLILLFNSFSVFIKGHWNTATFITGYLPLVVAITIYLISKHYTKWKGGRATIVGLHEMDFYTDSRDRNRDDLDDDSSERVQFFFGFSERRPDYEKGVRDMDFFNDSRHQKREGLDDVTTGMEKRKPLWWRRANITEGEKHLFG</sequence>
<evidence type="ECO:0000256" key="4">
    <source>
        <dbReference type="ARBA" id="ARBA00022970"/>
    </source>
</evidence>
<dbReference type="InterPro" id="IPR050524">
    <property type="entry name" value="APC_YAT"/>
</dbReference>
<feature type="compositionally biased region" description="Basic and acidic residues" evidence="7">
    <location>
        <begin position="11"/>
        <end position="23"/>
    </location>
</feature>
<dbReference type="PANTHER" id="PTHR43341:SF20">
    <property type="entry name" value="AAT FAMILY AMINO ACID TRANSPORTER"/>
    <property type="match status" value="1"/>
</dbReference>
<accession>A0A2N5STS0</accession>
<comment type="caution">
    <text evidence="10">The sequence shown here is derived from an EMBL/GenBank/DDBJ whole genome shotgun (WGS) entry which is preliminary data.</text>
</comment>
<comment type="subcellular location">
    <subcellularLocation>
        <location evidence="1">Membrane</location>
        <topology evidence="1">Multi-pass membrane protein</topology>
    </subcellularLocation>
</comment>
<feature type="transmembrane region" description="Helical" evidence="8">
    <location>
        <begin position="54"/>
        <end position="71"/>
    </location>
</feature>
<evidence type="ECO:0000256" key="6">
    <source>
        <dbReference type="ARBA" id="ARBA00023136"/>
    </source>
</evidence>
<dbReference type="InterPro" id="IPR004841">
    <property type="entry name" value="AA-permease/SLC12A_dom"/>
</dbReference>
<dbReference type="Proteomes" id="UP000235388">
    <property type="component" value="Unassembled WGS sequence"/>
</dbReference>
<reference evidence="10 11" key="1">
    <citation type="submission" date="2017-11" db="EMBL/GenBank/DDBJ databases">
        <title>De novo assembly and phasing of dikaryotic genomes from two isolates of Puccinia coronata f. sp. avenae, the causal agent of oat crown rust.</title>
        <authorList>
            <person name="Miller M.E."/>
            <person name="Zhang Y."/>
            <person name="Omidvar V."/>
            <person name="Sperschneider J."/>
            <person name="Schwessinger B."/>
            <person name="Raley C."/>
            <person name="Palmer J.M."/>
            <person name="Garnica D."/>
            <person name="Upadhyaya N."/>
            <person name="Rathjen J."/>
            <person name="Taylor J.M."/>
            <person name="Park R.F."/>
            <person name="Dodds P.N."/>
            <person name="Hirsch C.D."/>
            <person name="Kianian S.F."/>
            <person name="Figueroa M."/>
        </authorList>
    </citation>
    <scope>NUCLEOTIDE SEQUENCE [LARGE SCALE GENOMIC DNA]</scope>
    <source>
        <strain evidence="10">12NC29</strain>
    </source>
</reference>
<dbReference type="Gene3D" id="1.20.1740.10">
    <property type="entry name" value="Amino acid/polyamine transporter I"/>
    <property type="match status" value="1"/>
</dbReference>
<feature type="domain" description="Amino acid permease/ SLC12A" evidence="9">
    <location>
        <begin position="53"/>
        <end position="508"/>
    </location>
</feature>
<evidence type="ECO:0000256" key="7">
    <source>
        <dbReference type="SAM" id="MobiDB-lite"/>
    </source>
</evidence>
<evidence type="ECO:0000256" key="3">
    <source>
        <dbReference type="ARBA" id="ARBA00022692"/>
    </source>
</evidence>
<keyword evidence="4" id="KW-0029">Amino-acid transport</keyword>
<feature type="transmembrane region" description="Helical" evidence="8">
    <location>
        <begin position="372"/>
        <end position="393"/>
    </location>
</feature>
<dbReference type="STRING" id="200324.A0A2N5STS0"/>
<evidence type="ECO:0000313" key="10">
    <source>
        <dbReference type="EMBL" id="PLW16627.1"/>
    </source>
</evidence>
<dbReference type="FunFam" id="1.20.1740.10:FF:000001">
    <property type="entry name" value="Amino acid permease"/>
    <property type="match status" value="1"/>
</dbReference>
<feature type="transmembrane region" description="Helical" evidence="8">
    <location>
        <begin position="156"/>
        <end position="174"/>
    </location>
</feature>
<dbReference type="EMBL" id="PGCJ01000866">
    <property type="protein sequence ID" value="PLW16627.1"/>
    <property type="molecule type" value="Genomic_DNA"/>
</dbReference>
<dbReference type="PROSITE" id="PS00218">
    <property type="entry name" value="AMINO_ACID_PERMEASE_1"/>
    <property type="match status" value="1"/>
</dbReference>
<feature type="transmembrane region" description="Helical" evidence="8">
    <location>
        <begin position="239"/>
        <end position="259"/>
    </location>
</feature>
<feature type="region of interest" description="Disordered" evidence="7">
    <location>
        <begin position="1"/>
        <end position="25"/>
    </location>
</feature>
<evidence type="ECO:0000256" key="5">
    <source>
        <dbReference type="ARBA" id="ARBA00022989"/>
    </source>
</evidence>
<proteinExistence type="predicted"/>
<keyword evidence="6 8" id="KW-0472">Membrane</keyword>
<protein>
    <recommendedName>
        <fullName evidence="9">Amino acid permease/ SLC12A domain-containing protein</fullName>
    </recommendedName>
</protein>
<evidence type="ECO:0000256" key="2">
    <source>
        <dbReference type="ARBA" id="ARBA00022448"/>
    </source>
</evidence>
<dbReference type="GO" id="GO:0015171">
    <property type="term" value="F:amino acid transmembrane transporter activity"/>
    <property type="evidence" value="ECO:0007669"/>
    <property type="project" value="TreeGrafter"/>
</dbReference>
<keyword evidence="5 8" id="KW-1133">Transmembrane helix</keyword>
<keyword evidence="11" id="KW-1185">Reference proteome</keyword>
<dbReference type="GO" id="GO:0016020">
    <property type="term" value="C:membrane"/>
    <property type="evidence" value="ECO:0007669"/>
    <property type="project" value="UniProtKB-SubCell"/>
</dbReference>
<feature type="transmembrane region" description="Helical" evidence="8">
    <location>
        <begin position="279"/>
        <end position="298"/>
    </location>
</feature>
<feature type="transmembrane region" description="Helical" evidence="8">
    <location>
        <begin position="481"/>
        <end position="501"/>
    </location>
</feature>
<feature type="transmembrane region" description="Helical" evidence="8">
    <location>
        <begin position="126"/>
        <end position="150"/>
    </location>
</feature>
<organism evidence="10 11">
    <name type="scientific">Puccinia coronata f. sp. avenae</name>
    <dbReference type="NCBI Taxonomy" id="200324"/>
    <lineage>
        <taxon>Eukaryota</taxon>
        <taxon>Fungi</taxon>
        <taxon>Dikarya</taxon>
        <taxon>Basidiomycota</taxon>
        <taxon>Pucciniomycotina</taxon>
        <taxon>Pucciniomycetes</taxon>
        <taxon>Pucciniales</taxon>
        <taxon>Pucciniaceae</taxon>
        <taxon>Puccinia</taxon>
    </lineage>
</organism>
<dbReference type="OrthoDB" id="10062876at2759"/>
<evidence type="ECO:0000313" key="11">
    <source>
        <dbReference type="Proteomes" id="UP000235388"/>
    </source>
</evidence>
<dbReference type="PANTHER" id="PTHR43341">
    <property type="entry name" value="AMINO ACID PERMEASE"/>
    <property type="match status" value="1"/>
</dbReference>
<dbReference type="AlphaFoldDB" id="A0A2N5STS0"/>
<feature type="transmembrane region" description="Helical" evidence="8">
    <location>
        <begin position="405"/>
        <end position="428"/>
    </location>
</feature>
<keyword evidence="2" id="KW-0813">Transport</keyword>
<dbReference type="Pfam" id="PF00324">
    <property type="entry name" value="AA_permease"/>
    <property type="match status" value="1"/>
</dbReference>
<evidence type="ECO:0000256" key="8">
    <source>
        <dbReference type="SAM" id="Phobius"/>
    </source>
</evidence>
<keyword evidence="3 8" id="KW-0812">Transmembrane</keyword>